<reference evidence="8" key="1">
    <citation type="submission" date="2019-05" db="EMBL/GenBank/DDBJ databases">
        <title>Annotation for the trematode Fasciolopsis buski.</title>
        <authorList>
            <person name="Choi Y.-J."/>
        </authorList>
    </citation>
    <scope>NUCLEOTIDE SEQUENCE</scope>
    <source>
        <strain evidence="8">HT</strain>
        <tissue evidence="8">Whole worm</tissue>
    </source>
</reference>
<proteinExistence type="inferred from homology"/>
<dbReference type="Proteomes" id="UP000728185">
    <property type="component" value="Unassembled WGS sequence"/>
</dbReference>
<dbReference type="OrthoDB" id="423589at2759"/>
<dbReference type="AlphaFoldDB" id="A0A8E0RL94"/>
<sequence length="910" mass="100368">MQLAQFIRCFLRTSRTAIARNLTSRLTYALLLTGSVSAHTEATQSVVQNTISNSAILVRCLQWQLDANLSLTHQLLRDYESSVLTGIELLKEQESLLELTQSVNSNPALDDRLVELRLQWTELVERTARLEVALQSAIKTMHSSVESTFMCEPLICHLENKVLDTSQGVNLSAQACMQLDAIETEYHRLNERHAASVLRWTFRHSRIFPILLMPNTVDLTQLDSAHALTRSRNAVNRLLKFRDEYLFSVAEKYALLSEDITELPNVATVECLIQETQKLIADKPDAIRRLFDETVETLHDVEHVFARASSVDKAEFCYLNGKALNTIQPDTCDSNEADDEFTDLSAQASQWLTRALKFNPQCADAWCELGECCWRQGDPSEAANHFRQALKINPEHVEALCQLSMVLRQLPSVATNQSNPNNPNSLSKTSSTESRSTPNSATDALSESLQLAHQAVRHRPTDGHAWSVLGNALLTAFFGSFGSVAAPLNVSKSCPSAATTAPSTQAEDESPSPRIGQLTSSQLIMTRCVAAYAQAVKDRSVALEPNFHYNRGVAWHFQDSFSNALCSWLRAICLDPQWPAPRTCATRLIEFLSELDDSMNQIRRELSTAEATKDESGEMSSSFGSNTKAPRVRRDSHMRIAELITPLAPCLGLINSTDSASGEHSGKLISPSSRAQTMSRLLGPYAAASGDSARALLSSMQQTGRSKKGRGSRRRPPMYTSPFQNAVSWQLTLFGDLQVGANKDRVCVGRVLKELPSDTDLALNLLLVDARGTPLAVRLYNIGKGLGPVRKDTLAIPHPFIEEREIPGSLIDAVTAAIKCADSTSELRSMETRLDPSMAELSLHPNNGNSNSKSIPEANQPQSTDTRIADNMHIRILRVPLPDVLVVNGQPVGYRWTAAPVLKNVFFSAL</sequence>
<feature type="repeat" description="TPR" evidence="5">
    <location>
        <begin position="363"/>
        <end position="396"/>
    </location>
</feature>
<dbReference type="Pfam" id="PF16669">
    <property type="entry name" value="TTC5_OB"/>
    <property type="match status" value="1"/>
</dbReference>
<comment type="caution">
    <text evidence="8">The sequence shown here is derived from an EMBL/GenBank/DDBJ whole genome shotgun (WGS) entry which is preliminary data.</text>
</comment>
<feature type="compositionally biased region" description="Basic residues" evidence="6">
    <location>
        <begin position="705"/>
        <end position="716"/>
    </location>
</feature>
<evidence type="ECO:0000256" key="5">
    <source>
        <dbReference type="PROSITE-ProRule" id="PRU00339"/>
    </source>
</evidence>
<comment type="similarity">
    <text evidence="3">Belongs to the APC3/CDC27 family.</text>
</comment>
<dbReference type="Gene3D" id="2.40.50.550">
    <property type="match status" value="1"/>
</dbReference>
<evidence type="ECO:0000313" key="9">
    <source>
        <dbReference type="Proteomes" id="UP000728185"/>
    </source>
</evidence>
<dbReference type="InterPro" id="IPR019734">
    <property type="entry name" value="TPR_rpt"/>
</dbReference>
<feature type="region of interest" description="Disordered" evidence="6">
    <location>
        <begin position="839"/>
        <end position="864"/>
    </location>
</feature>
<evidence type="ECO:0000313" key="8">
    <source>
        <dbReference type="EMBL" id="KAA0185177.1"/>
    </source>
</evidence>
<dbReference type="InterPro" id="IPR013105">
    <property type="entry name" value="TPR_2"/>
</dbReference>
<evidence type="ECO:0000256" key="6">
    <source>
        <dbReference type="SAM" id="MobiDB-lite"/>
    </source>
</evidence>
<feature type="compositionally biased region" description="Polar residues" evidence="6">
    <location>
        <begin position="844"/>
        <end position="864"/>
    </location>
</feature>
<accession>A0A8E0RL94</accession>
<keyword evidence="1" id="KW-0677">Repeat</keyword>
<keyword evidence="9" id="KW-1185">Reference proteome</keyword>
<feature type="region of interest" description="Disordered" evidence="6">
    <location>
        <begin position="413"/>
        <end position="446"/>
    </location>
</feature>
<dbReference type="SMART" id="SM00028">
    <property type="entry name" value="TPR"/>
    <property type="match status" value="2"/>
</dbReference>
<dbReference type="PROSITE" id="PS50293">
    <property type="entry name" value="TPR_REGION"/>
    <property type="match status" value="1"/>
</dbReference>
<feature type="region of interest" description="Disordered" evidence="6">
    <location>
        <begin position="495"/>
        <end position="515"/>
    </location>
</feature>
<evidence type="ECO:0000256" key="1">
    <source>
        <dbReference type="ARBA" id="ARBA00022737"/>
    </source>
</evidence>
<feature type="compositionally biased region" description="Polar residues" evidence="6">
    <location>
        <begin position="618"/>
        <end position="628"/>
    </location>
</feature>
<feature type="compositionally biased region" description="Low complexity" evidence="6">
    <location>
        <begin position="415"/>
        <end position="437"/>
    </location>
</feature>
<feature type="region of interest" description="Disordered" evidence="6">
    <location>
        <begin position="698"/>
        <end position="719"/>
    </location>
</feature>
<dbReference type="PANTHER" id="PTHR12558">
    <property type="entry name" value="CELL DIVISION CYCLE 16,23,27"/>
    <property type="match status" value="1"/>
</dbReference>
<feature type="region of interest" description="Disordered" evidence="6">
    <location>
        <begin position="608"/>
        <end position="631"/>
    </location>
</feature>
<dbReference type="EMBL" id="LUCM01010649">
    <property type="protein sequence ID" value="KAA0185177.1"/>
    <property type="molecule type" value="Genomic_DNA"/>
</dbReference>
<dbReference type="PROSITE" id="PS50005">
    <property type="entry name" value="TPR"/>
    <property type="match status" value="1"/>
</dbReference>
<dbReference type="PANTHER" id="PTHR12558:SF13">
    <property type="entry name" value="CELL DIVISION CYCLE PROTEIN 27 HOMOLOG"/>
    <property type="match status" value="1"/>
</dbReference>
<feature type="domain" description="Tetratricopeptide repeat protein 5 OB fold" evidence="7">
    <location>
        <begin position="732"/>
        <end position="807"/>
    </location>
</feature>
<evidence type="ECO:0000256" key="3">
    <source>
        <dbReference type="ARBA" id="ARBA00038210"/>
    </source>
</evidence>
<evidence type="ECO:0000256" key="2">
    <source>
        <dbReference type="ARBA" id="ARBA00022803"/>
    </source>
</evidence>
<dbReference type="SUPFAM" id="SSF48452">
    <property type="entry name" value="TPR-like"/>
    <property type="match status" value="1"/>
</dbReference>
<organism evidence="8 9">
    <name type="scientific">Fasciolopsis buskii</name>
    <dbReference type="NCBI Taxonomy" id="27845"/>
    <lineage>
        <taxon>Eukaryota</taxon>
        <taxon>Metazoa</taxon>
        <taxon>Spiralia</taxon>
        <taxon>Lophotrochozoa</taxon>
        <taxon>Platyhelminthes</taxon>
        <taxon>Trematoda</taxon>
        <taxon>Digenea</taxon>
        <taxon>Plagiorchiida</taxon>
        <taxon>Echinostomata</taxon>
        <taxon>Echinostomatoidea</taxon>
        <taxon>Fasciolidae</taxon>
        <taxon>Fasciolopsis</taxon>
    </lineage>
</organism>
<dbReference type="Pfam" id="PF07719">
    <property type="entry name" value="TPR_2"/>
    <property type="match status" value="1"/>
</dbReference>
<feature type="compositionally biased region" description="Low complexity" evidence="6">
    <location>
        <begin position="495"/>
        <end position="504"/>
    </location>
</feature>
<dbReference type="InterPro" id="IPR032076">
    <property type="entry name" value="TTC5_OB"/>
</dbReference>
<keyword evidence="2 5" id="KW-0802">TPR repeat</keyword>
<dbReference type="InterPro" id="IPR038645">
    <property type="entry name" value="TTC5_OB_sf"/>
</dbReference>
<protein>
    <recommendedName>
        <fullName evidence="4">Cell division cycle protein 27 homolog</fullName>
    </recommendedName>
</protein>
<name>A0A8E0RL94_9TREM</name>
<dbReference type="InterPro" id="IPR011990">
    <property type="entry name" value="TPR-like_helical_dom_sf"/>
</dbReference>
<dbReference type="Gene3D" id="1.25.40.10">
    <property type="entry name" value="Tetratricopeptide repeat domain"/>
    <property type="match status" value="2"/>
</dbReference>
<evidence type="ECO:0000259" key="7">
    <source>
        <dbReference type="Pfam" id="PF16669"/>
    </source>
</evidence>
<evidence type="ECO:0000256" key="4">
    <source>
        <dbReference type="ARBA" id="ARBA00039307"/>
    </source>
</evidence>
<gene>
    <name evidence="8" type="ORF">FBUS_08698</name>
</gene>